<organism evidence="1 2">
    <name type="scientific">Deinococcus aquaticus</name>
    <dbReference type="NCBI Taxonomy" id="328692"/>
    <lineage>
        <taxon>Bacteria</taxon>
        <taxon>Thermotogati</taxon>
        <taxon>Deinococcota</taxon>
        <taxon>Deinococci</taxon>
        <taxon>Deinococcales</taxon>
        <taxon>Deinococcaceae</taxon>
        <taxon>Deinococcus</taxon>
    </lineage>
</organism>
<dbReference type="InterPro" id="IPR043519">
    <property type="entry name" value="NT_sf"/>
</dbReference>
<sequence length="330" mass="37637">MNELGYVLHDFVQEQVNLTRAETEEGREAATDLAWDLWDLGQERLVLPPLTGRPQLFGSFGRKTKVRSLDDIDLLVPLSVDDYWTSAHPFDPYSVDVYLPDQHALRAFLGDEHDAYLLSSAVLLRQLKLAVQSLPGLERAEIKGNGEAVSVWPRGQSWKIDLVPALPVTRPEQATHFLIPNGVRSWWRTQPALDQLRLDQADRRHGGNLRPLIRLLKYWNVRPGHQRIGSYLLESLALSIFEPAPYVSCFEWDLAIEKFMTEAAKLVFHPVPDPKALGPNLDAGLRWDQRLRWADRANRAEYCLNSIRTESWADISDLNLVFGDAVKPYI</sequence>
<dbReference type="EMBL" id="CP115167">
    <property type="protein sequence ID" value="WDA60604.1"/>
    <property type="molecule type" value="Genomic_DNA"/>
</dbReference>
<evidence type="ECO:0000313" key="1">
    <source>
        <dbReference type="EMBL" id="WDA60604.1"/>
    </source>
</evidence>
<dbReference type="RefSeq" id="WP_273991353.1">
    <property type="nucleotide sequence ID" value="NZ_BAABQT010000022.1"/>
</dbReference>
<dbReference type="SUPFAM" id="SSF81301">
    <property type="entry name" value="Nucleotidyltransferase"/>
    <property type="match status" value="1"/>
</dbReference>
<evidence type="ECO:0000313" key="2">
    <source>
        <dbReference type="Proteomes" id="UP001217044"/>
    </source>
</evidence>
<proteinExistence type="predicted"/>
<name>A0ABY7V5Y3_9DEIO</name>
<reference evidence="1 2" key="1">
    <citation type="submission" date="2022-12" db="EMBL/GenBank/DDBJ databases">
        <title>Genome Sequence of Deinococcus aquaticus Type Strain PB314.</title>
        <authorList>
            <person name="Albert C."/>
            <person name="Hill J."/>
            <person name="Boren L."/>
            <person name="Scholz-Ng S."/>
            <person name="Fatema N."/>
            <person name="Grosso R."/>
            <person name="Soboslay E."/>
            <person name="Tuohy J."/>
        </authorList>
    </citation>
    <scope>NUCLEOTIDE SEQUENCE [LARGE SCALE GENOMIC DNA]</scope>
    <source>
        <strain evidence="1 2">PB-314</strain>
        <plasmid evidence="1 2">pDATS02</plasmid>
    </source>
</reference>
<geneLocation type="plasmid" evidence="1 2">
    <name>pDATS02</name>
</geneLocation>
<keyword evidence="2" id="KW-1185">Reference proteome</keyword>
<dbReference type="Proteomes" id="UP001217044">
    <property type="component" value="Plasmid pDATS02"/>
</dbReference>
<gene>
    <name evidence="1" type="ORF">M8445_17860</name>
</gene>
<evidence type="ECO:0008006" key="3">
    <source>
        <dbReference type="Google" id="ProtNLM"/>
    </source>
</evidence>
<protein>
    <recommendedName>
        <fullName evidence="3">Nucleotidyltransferase</fullName>
    </recommendedName>
</protein>
<dbReference type="Gene3D" id="3.30.460.90">
    <property type="match status" value="1"/>
</dbReference>
<keyword evidence="1" id="KW-0614">Plasmid</keyword>
<accession>A0ABY7V5Y3</accession>